<dbReference type="OrthoDB" id="5823731at2759"/>
<dbReference type="PANTHER" id="PTHR37446">
    <property type="entry name" value="CLAUDIN-LIKE IN CAENORHABDITIS"/>
    <property type="match status" value="1"/>
</dbReference>
<evidence type="ECO:0000313" key="2">
    <source>
        <dbReference type="Proteomes" id="UP000005239"/>
    </source>
</evidence>
<reference evidence="2" key="1">
    <citation type="journal article" date="2008" name="Nat. Genet.">
        <title>The Pristionchus pacificus genome provides a unique perspective on nematode lifestyle and parasitism.</title>
        <authorList>
            <person name="Dieterich C."/>
            <person name="Clifton S.W."/>
            <person name="Schuster L.N."/>
            <person name="Chinwalla A."/>
            <person name="Delehaunty K."/>
            <person name="Dinkelacker I."/>
            <person name="Fulton L."/>
            <person name="Fulton R."/>
            <person name="Godfrey J."/>
            <person name="Minx P."/>
            <person name="Mitreva M."/>
            <person name="Roeseler W."/>
            <person name="Tian H."/>
            <person name="Witte H."/>
            <person name="Yang S.P."/>
            <person name="Wilson R.K."/>
            <person name="Sommer R.J."/>
        </authorList>
    </citation>
    <scope>NUCLEOTIDE SEQUENCE [LARGE SCALE GENOMIC DNA]</scope>
    <source>
        <strain evidence="2">PS312</strain>
    </source>
</reference>
<accession>A0A2A6C8Z1</accession>
<dbReference type="Gene3D" id="1.20.140.150">
    <property type="match status" value="1"/>
</dbReference>
<dbReference type="AlphaFoldDB" id="A0A2A6C8Z1"/>
<name>A0A2A6C8Z1_PRIPA</name>
<accession>A0A8R1YPF6</accession>
<dbReference type="Proteomes" id="UP000005239">
    <property type="component" value="Unassembled WGS sequence"/>
</dbReference>
<evidence type="ECO:0000313" key="1">
    <source>
        <dbReference type="EnsemblMetazoa" id="PPA34838.1"/>
    </source>
</evidence>
<keyword evidence="2" id="KW-1185">Reference proteome</keyword>
<proteinExistence type="predicted"/>
<gene>
    <name evidence="1" type="primary">WBGene00273207</name>
</gene>
<sequence>KLQFSQAMCSFLVQIVYGVVCFVATAMTITSMITPGWTAYTFDVNYTNADISQGILPFTCAYPDENLPWTEKTVVACMCIGLAFQLVAFVWNIISICACCCKKYILHPLSIFTLLAVIFLAIAVAFYAIFNGVDWIDLNSNNPIGVPDLAKGYSFWLACGALVLNVVNMIVASSALCCAKGCC</sequence>
<organism evidence="1 2">
    <name type="scientific">Pristionchus pacificus</name>
    <name type="common">Parasitic nematode worm</name>
    <dbReference type="NCBI Taxonomy" id="54126"/>
    <lineage>
        <taxon>Eukaryota</taxon>
        <taxon>Metazoa</taxon>
        <taxon>Ecdysozoa</taxon>
        <taxon>Nematoda</taxon>
        <taxon>Chromadorea</taxon>
        <taxon>Rhabditida</taxon>
        <taxon>Rhabditina</taxon>
        <taxon>Diplogasteromorpha</taxon>
        <taxon>Diplogasteroidea</taxon>
        <taxon>Neodiplogasteridae</taxon>
        <taxon>Pristionchus</taxon>
    </lineage>
</organism>
<dbReference type="InterPro" id="IPR009545">
    <property type="entry name" value="Claudin-like"/>
</dbReference>
<protein>
    <submittedName>
        <fullName evidence="1">Uncharacterized protein</fullName>
    </submittedName>
</protein>
<dbReference type="EnsemblMetazoa" id="PPA34838.1">
    <property type="protein sequence ID" value="PPA34838.1"/>
    <property type="gene ID" value="WBGene00273207"/>
</dbReference>
<dbReference type="Pfam" id="PF06653">
    <property type="entry name" value="Claudin_3"/>
    <property type="match status" value="1"/>
</dbReference>
<reference evidence="1" key="2">
    <citation type="submission" date="2022-06" db="UniProtKB">
        <authorList>
            <consortium name="EnsemblMetazoa"/>
        </authorList>
    </citation>
    <scope>IDENTIFICATION</scope>
    <source>
        <strain evidence="1">PS312</strain>
    </source>
</reference>
<dbReference type="PANTHER" id="PTHR37446:SF1">
    <property type="entry name" value="CLAUDIN"/>
    <property type="match status" value="1"/>
</dbReference>